<dbReference type="GO" id="GO:0051607">
    <property type="term" value="P:defense response to virus"/>
    <property type="evidence" value="ECO:0007669"/>
    <property type="project" value="UniProtKB-KW"/>
</dbReference>
<dbReference type="GO" id="GO:0045071">
    <property type="term" value="P:negative regulation of viral genome replication"/>
    <property type="evidence" value="ECO:0007669"/>
    <property type="project" value="Ensembl"/>
</dbReference>
<dbReference type="InterPro" id="IPR018952">
    <property type="entry name" value="2-5-oligoAdlate_synth_1_dom2/C"/>
</dbReference>
<organism evidence="7 8">
    <name type="scientific">Otolemur garnettii</name>
    <name type="common">Small-eared galago</name>
    <name type="synonym">Garnett's greater bushbaby</name>
    <dbReference type="NCBI Taxonomy" id="30611"/>
    <lineage>
        <taxon>Eukaryota</taxon>
        <taxon>Metazoa</taxon>
        <taxon>Chordata</taxon>
        <taxon>Craniata</taxon>
        <taxon>Vertebrata</taxon>
        <taxon>Euteleostomi</taxon>
        <taxon>Mammalia</taxon>
        <taxon>Eutheria</taxon>
        <taxon>Euarchontoglires</taxon>
        <taxon>Primates</taxon>
        <taxon>Strepsirrhini</taxon>
        <taxon>Lorisiformes</taxon>
        <taxon>Galagidae</taxon>
        <taxon>Otolemur</taxon>
    </lineage>
</organism>
<dbReference type="InterPro" id="IPR006116">
    <property type="entry name" value="NT_2-5OAS_ClassI-CCAase"/>
</dbReference>
<evidence type="ECO:0000259" key="6">
    <source>
        <dbReference type="Pfam" id="PF10421"/>
    </source>
</evidence>
<dbReference type="PROSITE" id="PS00832">
    <property type="entry name" value="25A_SYNTH_1"/>
    <property type="match status" value="1"/>
</dbReference>
<feature type="domain" description="2'-5'-oligoadenylate synthetase 1" evidence="6">
    <location>
        <begin position="171"/>
        <end position="350"/>
    </location>
</feature>
<dbReference type="FunFam" id="3.30.460.10:FF:000007">
    <property type="entry name" value="2'-5'-oligoadenylate synthetase 1"/>
    <property type="match status" value="1"/>
</dbReference>
<dbReference type="SUPFAM" id="SSF81301">
    <property type="entry name" value="Nucleotidyltransferase"/>
    <property type="match status" value="1"/>
</dbReference>
<dbReference type="SUPFAM" id="SSF81631">
    <property type="entry name" value="PAP/OAS1 substrate-binding domain"/>
    <property type="match status" value="1"/>
</dbReference>
<evidence type="ECO:0000256" key="3">
    <source>
        <dbReference type="ARBA" id="ARBA00022859"/>
    </source>
</evidence>
<evidence type="ECO:0000256" key="1">
    <source>
        <dbReference type="ARBA" id="ARBA00009526"/>
    </source>
</evidence>
<evidence type="ECO:0000256" key="4">
    <source>
        <dbReference type="ARBA" id="ARBA00022884"/>
    </source>
</evidence>
<keyword evidence="2" id="KW-0399">Innate immunity</keyword>
<dbReference type="InParanoid" id="H0WZU8"/>
<dbReference type="Pfam" id="PF10421">
    <property type="entry name" value="OAS1_C"/>
    <property type="match status" value="1"/>
</dbReference>
<proteinExistence type="inferred from homology"/>
<keyword evidence="4" id="KW-0694">RNA-binding</keyword>
<evidence type="ECO:0000256" key="5">
    <source>
        <dbReference type="ARBA" id="ARBA00023118"/>
    </source>
</evidence>
<dbReference type="InterPro" id="IPR043519">
    <property type="entry name" value="NT_sf"/>
</dbReference>
<dbReference type="GO" id="GO:0005654">
    <property type="term" value="C:nucleoplasm"/>
    <property type="evidence" value="ECO:0007669"/>
    <property type="project" value="Ensembl"/>
</dbReference>
<keyword evidence="8" id="KW-1185">Reference proteome</keyword>
<dbReference type="GO" id="GO:0070106">
    <property type="term" value="P:interleukin-27-mediated signaling pathway"/>
    <property type="evidence" value="ECO:0007669"/>
    <property type="project" value="Ensembl"/>
</dbReference>
<name>H0WZU8_OTOGA</name>
<dbReference type="FunFam" id="1.10.1410.20:FF:000001">
    <property type="entry name" value="2'-5'-oligoadenylate synthetase 1"/>
    <property type="match status" value="1"/>
</dbReference>
<protein>
    <submittedName>
        <fullName evidence="7">2'-5'-oligoadenylate synthetase like</fullName>
    </submittedName>
</protein>
<dbReference type="eggNOG" id="KOG0001">
    <property type="taxonomic scope" value="Eukaryota"/>
</dbReference>
<dbReference type="PROSITE" id="PS00833">
    <property type="entry name" value="25A_SYNTH_2"/>
    <property type="match status" value="1"/>
</dbReference>
<dbReference type="FunCoup" id="H0WZU8">
    <property type="interactions" value="555"/>
</dbReference>
<dbReference type="GO" id="GO:0045087">
    <property type="term" value="P:innate immune response"/>
    <property type="evidence" value="ECO:0007669"/>
    <property type="project" value="UniProtKB-KW"/>
</dbReference>
<dbReference type="Proteomes" id="UP000005225">
    <property type="component" value="Unassembled WGS sequence"/>
</dbReference>
<dbReference type="GO" id="GO:0016779">
    <property type="term" value="F:nucleotidyltransferase activity"/>
    <property type="evidence" value="ECO:0007669"/>
    <property type="project" value="InterPro"/>
</dbReference>
<reference evidence="7" key="3">
    <citation type="submission" date="2025-09" db="UniProtKB">
        <authorList>
            <consortium name="Ensembl"/>
        </authorList>
    </citation>
    <scope>IDENTIFICATION</scope>
</reference>
<dbReference type="PANTHER" id="PTHR11258:SF16">
    <property type="entry name" value="2'-5'-OLIGOADENYLATE SYNTHASE-LIKE PROTEIN"/>
    <property type="match status" value="1"/>
</dbReference>
<dbReference type="CDD" id="cd05400">
    <property type="entry name" value="NT_2-5OAS_ClassI-CCAase"/>
    <property type="match status" value="1"/>
</dbReference>
<dbReference type="EMBL" id="AAQR03070201">
    <property type="status" value="NOT_ANNOTATED_CDS"/>
    <property type="molecule type" value="Genomic_DNA"/>
</dbReference>
<dbReference type="Gene3D" id="1.10.1410.20">
    <property type="entry name" value="2'-5'-oligoadenylate synthetase 1, domain 2"/>
    <property type="match status" value="1"/>
</dbReference>
<evidence type="ECO:0000313" key="7">
    <source>
        <dbReference type="Ensembl" id="ENSOGAP00000008140.2"/>
    </source>
</evidence>
<dbReference type="OMA" id="VICIYWT"/>
<keyword evidence="5" id="KW-0051">Antiviral defense</keyword>
<sequence>MAAMQALYYTPASKLNSFVSQQLQSCREWKEEVLQVVQTVEQFLRHERFYGEEELDREVRVLKVVKVGSLGNGTVLRSTREVELVAFLSCFRSFQEEARYHKAILRMMREKVQYCQDLQWLRLGDLRVCKGVPHALAFTIQTKVTMELITVRIIPAYRVLGPSELRITSQLPPEIYVSLIEACGAPGNFSPSFSELQRNFVKYRPTKLKSLLRLVKHWYQQHVENGCPKANLPPIYALELLTIYAWEMGTQKEENFMLDEGFTTVMELLREYKFICIYWTKHYTFQNPVIEDCVRKQFIKKRPIILDPVDPTHNVAEGYRWDIVAQRARQCLKQDCCYNNREPVPSWEVKFS</sequence>
<comment type="similarity">
    <text evidence="1">Belongs to the 2-5A synthase family.</text>
</comment>
<reference evidence="8" key="1">
    <citation type="submission" date="2011-03" db="EMBL/GenBank/DDBJ databases">
        <title>Version 3 of the genome sequence of Otolemur garnettii (Bushbaby).</title>
        <authorList>
            <consortium name="The Broad Institute Genome Sequencing Platform"/>
            <person name="Di Palma F."/>
            <person name="Johnson J."/>
            <person name="Lander E.S."/>
            <person name="Lindblad-Toh K."/>
            <person name="Jaffe D.B."/>
            <person name="Gnerre S."/>
            <person name="MacCallum I."/>
            <person name="Przybylski D."/>
            <person name="Ribeiro F.J."/>
            <person name="Burton J.N."/>
            <person name="Walker B.J."/>
            <person name="Sharpe T."/>
            <person name="Hall G."/>
        </authorList>
    </citation>
    <scope>NUCLEOTIDE SEQUENCE [LARGE SCALE GENOMIC DNA]</scope>
</reference>
<dbReference type="GO" id="GO:0003677">
    <property type="term" value="F:DNA binding"/>
    <property type="evidence" value="ECO:0007669"/>
    <property type="project" value="Ensembl"/>
</dbReference>
<reference evidence="7" key="2">
    <citation type="submission" date="2025-08" db="UniProtKB">
        <authorList>
            <consortium name="Ensembl"/>
        </authorList>
    </citation>
    <scope>IDENTIFICATION</scope>
</reference>
<dbReference type="AlphaFoldDB" id="H0WZU8"/>
<dbReference type="GO" id="GO:0005829">
    <property type="term" value="C:cytosol"/>
    <property type="evidence" value="ECO:0007669"/>
    <property type="project" value="Ensembl"/>
</dbReference>
<dbReference type="GeneTree" id="ENSGT00510000046406"/>
<dbReference type="Gene3D" id="3.30.460.10">
    <property type="entry name" value="Beta Polymerase, domain 2"/>
    <property type="match status" value="1"/>
</dbReference>
<dbReference type="InterPro" id="IPR006117">
    <property type="entry name" value="2-5OAS_C_CS"/>
</dbReference>
<dbReference type="GO" id="GO:0005730">
    <property type="term" value="C:nucleolus"/>
    <property type="evidence" value="ECO:0007669"/>
    <property type="project" value="Ensembl"/>
</dbReference>
<dbReference type="HOGENOM" id="CLU_040930_0_0_1"/>
<evidence type="ECO:0000256" key="2">
    <source>
        <dbReference type="ARBA" id="ARBA00022588"/>
    </source>
</evidence>
<dbReference type="GO" id="GO:1900246">
    <property type="term" value="P:positive regulation of RIG-I signaling pathway"/>
    <property type="evidence" value="ECO:0007669"/>
    <property type="project" value="Ensembl"/>
</dbReference>
<accession>H0WZU8</accession>
<dbReference type="STRING" id="30611.ENSOGAP00000008140"/>
<dbReference type="PROSITE" id="PS50152">
    <property type="entry name" value="25A_SYNTH_3"/>
    <property type="match status" value="1"/>
</dbReference>
<dbReference type="GO" id="GO:0003725">
    <property type="term" value="F:double-stranded RNA binding"/>
    <property type="evidence" value="ECO:0007669"/>
    <property type="project" value="Ensembl"/>
</dbReference>
<dbReference type="InterPro" id="IPR043518">
    <property type="entry name" value="2-5OAS_N_CS"/>
</dbReference>
<dbReference type="Ensembl" id="ENSOGAT00000009080.2">
    <property type="protein sequence ID" value="ENSOGAP00000008140.2"/>
    <property type="gene ID" value="ENSOGAG00000009076.2"/>
</dbReference>
<dbReference type="GO" id="GO:0016020">
    <property type="term" value="C:membrane"/>
    <property type="evidence" value="ECO:0007669"/>
    <property type="project" value="TreeGrafter"/>
</dbReference>
<keyword evidence="3" id="KW-0391">Immunity</keyword>
<dbReference type="PANTHER" id="PTHR11258">
    <property type="entry name" value="2-5 OLIGOADENYLATE SYNTHETASE"/>
    <property type="match status" value="1"/>
</dbReference>
<evidence type="ECO:0000313" key="8">
    <source>
        <dbReference type="Proteomes" id="UP000005225"/>
    </source>
</evidence>